<feature type="region of interest" description="Disordered" evidence="1">
    <location>
        <begin position="37"/>
        <end position="59"/>
    </location>
</feature>
<dbReference type="OrthoDB" id="927979at2759"/>
<keyword evidence="3" id="KW-1185">Reference proteome</keyword>
<dbReference type="AlphaFoldDB" id="A0A5A7PD61"/>
<dbReference type="EMBL" id="BKCP01004394">
    <property type="protein sequence ID" value="GER30739.1"/>
    <property type="molecule type" value="Genomic_DNA"/>
</dbReference>
<feature type="region of interest" description="Disordered" evidence="1">
    <location>
        <begin position="87"/>
        <end position="110"/>
    </location>
</feature>
<proteinExistence type="predicted"/>
<evidence type="ECO:0000313" key="2">
    <source>
        <dbReference type="EMBL" id="GER30739.1"/>
    </source>
</evidence>
<dbReference type="GO" id="GO:0032259">
    <property type="term" value="P:methylation"/>
    <property type="evidence" value="ECO:0007669"/>
    <property type="project" value="UniProtKB-KW"/>
</dbReference>
<keyword evidence="2" id="KW-0489">Methyltransferase</keyword>
<reference evidence="3" key="1">
    <citation type="journal article" date="2019" name="Curr. Biol.">
        <title>Genome Sequence of Striga asiatica Provides Insight into the Evolution of Plant Parasitism.</title>
        <authorList>
            <person name="Yoshida S."/>
            <person name="Kim S."/>
            <person name="Wafula E.K."/>
            <person name="Tanskanen J."/>
            <person name="Kim Y.M."/>
            <person name="Honaas L."/>
            <person name="Yang Z."/>
            <person name="Spallek T."/>
            <person name="Conn C.E."/>
            <person name="Ichihashi Y."/>
            <person name="Cheong K."/>
            <person name="Cui S."/>
            <person name="Der J.P."/>
            <person name="Gundlach H."/>
            <person name="Jiao Y."/>
            <person name="Hori C."/>
            <person name="Ishida J.K."/>
            <person name="Kasahara H."/>
            <person name="Kiba T."/>
            <person name="Kim M.S."/>
            <person name="Koo N."/>
            <person name="Laohavisit A."/>
            <person name="Lee Y.H."/>
            <person name="Lumba S."/>
            <person name="McCourt P."/>
            <person name="Mortimer J.C."/>
            <person name="Mutuku J.M."/>
            <person name="Nomura T."/>
            <person name="Sasaki-Sekimoto Y."/>
            <person name="Seto Y."/>
            <person name="Wang Y."/>
            <person name="Wakatake T."/>
            <person name="Sakakibara H."/>
            <person name="Demura T."/>
            <person name="Yamaguchi S."/>
            <person name="Yoneyama K."/>
            <person name="Manabe R.I."/>
            <person name="Nelson D.C."/>
            <person name="Schulman A.H."/>
            <person name="Timko M.P."/>
            <person name="dePamphilis C.W."/>
            <person name="Choi D."/>
            <person name="Shirasu K."/>
        </authorList>
    </citation>
    <scope>NUCLEOTIDE SEQUENCE [LARGE SCALE GENOMIC DNA]</scope>
    <source>
        <strain evidence="3">cv. UVA1</strain>
    </source>
</reference>
<comment type="caution">
    <text evidence="2">The sequence shown here is derived from an EMBL/GenBank/DDBJ whole genome shotgun (WGS) entry which is preliminary data.</text>
</comment>
<evidence type="ECO:0000313" key="3">
    <source>
        <dbReference type="Proteomes" id="UP000325081"/>
    </source>
</evidence>
<dbReference type="Proteomes" id="UP000325081">
    <property type="component" value="Unassembled WGS sequence"/>
</dbReference>
<accession>A0A5A7PD61</accession>
<dbReference type="GO" id="GO:0008168">
    <property type="term" value="F:methyltransferase activity"/>
    <property type="evidence" value="ECO:0007669"/>
    <property type="project" value="UniProtKB-KW"/>
</dbReference>
<protein>
    <submittedName>
        <fullName evidence="2">S-adenosyl-L-methionine-dependentmethyltransferases superfamily protein</fullName>
    </submittedName>
</protein>
<evidence type="ECO:0000256" key="1">
    <source>
        <dbReference type="SAM" id="MobiDB-lite"/>
    </source>
</evidence>
<feature type="region of interest" description="Disordered" evidence="1">
    <location>
        <begin position="290"/>
        <end position="313"/>
    </location>
</feature>
<feature type="compositionally biased region" description="Polar residues" evidence="1">
    <location>
        <begin position="44"/>
        <end position="56"/>
    </location>
</feature>
<organism evidence="2 3">
    <name type="scientific">Striga asiatica</name>
    <name type="common">Asiatic witchweed</name>
    <name type="synonym">Buchnera asiatica</name>
    <dbReference type="NCBI Taxonomy" id="4170"/>
    <lineage>
        <taxon>Eukaryota</taxon>
        <taxon>Viridiplantae</taxon>
        <taxon>Streptophyta</taxon>
        <taxon>Embryophyta</taxon>
        <taxon>Tracheophyta</taxon>
        <taxon>Spermatophyta</taxon>
        <taxon>Magnoliopsida</taxon>
        <taxon>eudicotyledons</taxon>
        <taxon>Gunneridae</taxon>
        <taxon>Pentapetalae</taxon>
        <taxon>asterids</taxon>
        <taxon>lamiids</taxon>
        <taxon>Lamiales</taxon>
        <taxon>Orobanchaceae</taxon>
        <taxon>Buchnereae</taxon>
        <taxon>Striga</taxon>
    </lineage>
</organism>
<sequence>MDGLPSVCPIVYPGSYTIWQSLYALVIERGGIGGDFESNDNEIESSPPQGVESSASGKGKRVGKLKRVKDAEVEVVGLVSTLCERADQHQSNGSSRKHATDRGEISAARLDSKRGEGMLPDLSMLLIAARFRRPGWTANEERECYRIFFNICRETPDVNDPTIINSIWHNLSIQLTEEMLLHFSVLKVKAMNKALHTYYREFLTFLDTPGVDVQPDTGLVTVTPTYWAFVSRETDLEYFFRHVGFPWYEECVELWDLRDAATVHIEAGERGHDLIMFDDTDEEIVAADEANGADGADGDSLELENDKGDGTANGLHEVEVDAAVDEHFEEEFVEEPAPVEVVDIDSDEAPNEMDLDTGVVSCVDSE</sequence>
<keyword evidence="2" id="KW-0808">Transferase</keyword>
<name>A0A5A7PD61_STRAF</name>
<feature type="compositionally biased region" description="Basic and acidic residues" evidence="1">
    <location>
        <begin position="98"/>
        <end position="110"/>
    </location>
</feature>
<gene>
    <name evidence="2" type="ORF">STAS_06698</name>
</gene>